<dbReference type="InterPro" id="IPR014284">
    <property type="entry name" value="RNA_pol_sigma-70_dom"/>
</dbReference>
<name>A0ABT5C2Q8_9BACT</name>
<feature type="domain" description="RNA polymerase sigma-70 region 2" evidence="7">
    <location>
        <begin position="85"/>
        <end position="151"/>
    </location>
</feature>
<evidence type="ECO:0000313" key="9">
    <source>
        <dbReference type="EMBL" id="MDC0679477.1"/>
    </source>
</evidence>
<reference evidence="9 10" key="1">
    <citation type="submission" date="2023-01" db="EMBL/GenBank/DDBJ databases">
        <title>Minimal conservation of predation-associated metabolite biosynthetic gene clusters underscores biosynthetic potential of Myxococcota including descriptions for ten novel species: Archangium lansinium sp. nov., Myxococcus landrumus sp. nov., Nannocystis bai.</title>
        <authorList>
            <person name="Ahearne A."/>
            <person name="Stevens C."/>
            <person name="Dowd S."/>
        </authorList>
    </citation>
    <scope>NUCLEOTIDE SEQUENCE [LARGE SCALE GENOMIC DNA]</scope>
    <source>
        <strain evidence="9 10">WIWO2</strain>
    </source>
</reference>
<gene>
    <name evidence="9" type="ORF">POL72_17165</name>
</gene>
<dbReference type="SUPFAM" id="SSF88659">
    <property type="entry name" value="Sigma3 and sigma4 domains of RNA polymerase sigma factors"/>
    <property type="match status" value="1"/>
</dbReference>
<evidence type="ECO:0000313" key="10">
    <source>
        <dbReference type="Proteomes" id="UP001217485"/>
    </source>
</evidence>
<sequence>MRLVEPVVPAAPAAEAQQDMGDAGPAFAPEERGRGDGRFGGARAQDRRSSAATAPAERGAGLAELPDAQLVVLGARGDVSALEQLYRRHVAFAIHLATRIEGSARDVEDIVHDAFLRAYERLDDLVDPAAFRAWLGSIIVHKVRSRMRRARLLGVLGMGKSSEPVDLDALASPAASPHARAQIAQIYALLQTLPADDRIAWILRSVEGHDLETVAQMTDCSLATVKRRISRAQHFLDGHFVDSTSSEASS</sequence>
<feature type="compositionally biased region" description="Low complexity" evidence="6">
    <location>
        <begin position="1"/>
        <end position="16"/>
    </location>
</feature>
<keyword evidence="2" id="KW-0805">Transcription regulation</keyword>
<dbReference type="InterPro" id="IPR007627">
    <property type="entry name" value="RNA_pol_sigma70_r2"/>
</dbReference>
<keyword evidence="5" id="KW-0804">Transcription</keyword>
<keyword evidence="3" id="KW-0731">Sigma factor</keyword>
<comment type="caution">
    <text evidence="9">The sequence shown here is derived from an EMBL/GenBank/DDBJ whole genome shotgun (WGS) entry which is preliminary data.</text>
</comment>
<evidence type="ECO:0000259" key="8">
    <source>
        <dbReference type="Pfam" id="PF08281"/>
    </source>
</evidence>
<evidence type="ECO:0000256" key="2">
    <source>
        <dbReference type="ARBA" id="ARBA00023015"/>
    </source>
</evidence>
<dbReference type="RefSeq" id="WP_272096459.1">
    <property type="nucleotide sequence ID" value="NZ_JAQNDK010000002.1"/>
</dbReference>
<feature type="domain" description="RNA polymerase sigma factor 70 region 4 type 2" evidence="8">
    <location>
        <begin position="185"/>
        <end position="232"/>
    </location>
</feature>
<dbReference type="EMBL" id="JAQNDK010000002">
    <property type="protein sequence ID" value="MDC0679477.1"/>
    <property type="molecule type" value="Genomic_DNA"/>
</dbReference>
<protein>
    <submittedName>
        <fullName evidence="9">RNA polymerase sigma factor</fullName>
    </submittedName>
</protein>
<dbReference type="Proteomes" id="UP001217485">
    <property type="component" value="Unassembled WGS sequence"/>
</dbReference>
<dbReference type="Gene3D" id="1.10.1740.10">
    <property type="match status" value="1"/>
</dbReference>
<evidence type="ECO:0000259" key="7">
    <source>
        <dbReference type="Pfam" id="PF04542"/>
    </source>
</evidence>
<feature type="region of interest" description="Disordered" evidence="6">
    <location>
        <begin position="1"/>
        <end position="59"/>
    </location>
</feature>
<comment type="similarity">
    <text evidence="1">Belongs to the sigma-70 factor family. ECF subfamily.</text>
</comment>
<dbReference type="Pfam" id="PF08281">
    <property type="entry name" value="Sigma70_r4_2"/>
    <property type="match status" value="1"/>
</dbReference>
<dbReference type="InterPro" id="IPR013324">
    <property type="entry name" value="RNA_pol_sigma_r3/r4-like"/>
</dbReference>
<evidence type="ECO:0000256" key="5">
    <source>
        <dbReference type="ARBA" id="ARBA00023163"/>
    </source>
</evidence>
<dbReference type="InterPro" id="IPR039425">
    <property type="entry name" value="RNA_pol_sigma-70-like"/>
</dbReference>
<dbReference type="PANTHER" id="PTHR43133:SF8">
    <property type="entry name" value="RNA POLYMERASE SIGMA FACTOR HI_1459-RELATED"/>
    <property type="match status" value="1"/>
</dbReference>
<keyword evidence="10" id="KW-1185">Reference proteome</keyword>
<evidence type="ECO:0000256" key="4">
    <source>
        <dbReference type="ARBA" id="ARBA00023125"/>
    </source>
</evidence>
<keyword evidence="4" id="KW-0238">DNA-binding</keyword>
<accession>A0ABT5C2Q8</accession>
<dbReference type="InterPro" id="IPR036388">
    <property type="entry name" value="WH-like_DNA-bd_sf"/>
</dbReference>
<dbReference type="Gene3D" id="1.10.10.10">
    <property type="entry name" value="Winged helix-like DNA-binding domain superfamily/Winged helix DNA-binding domain"/>
    <property type="match status" value="1"/>
</dbReference>
<organism evidence="9 10">
    <name type="scientific">Sorangium atrum</name>
    <dbReference type="NCBI Taxonomy" id="2995308"/>
    <lineage>
        <taxon>Bacteria</taxon>
        <taxon>Pseudomonadati</taxon>
        <taxon>Myxococcota</taxon>
        <taxon>Polyangia</taxon>
        <taxon>Polyangiales</taxon>
        <taxon>Polyangiaceae</taxon>
        <taxon>Sorangium</taxon>
    </lineage>
</organism>
<evidence type="ECO:0000256" key="3">
    <source>
        <dbReference type="ARBA" id="ARBA00023082"/>
    </source>
</evidence>
<evidence type="ECO:0000256" key="6">
    <source>
        <dbReference type="SAM" id="MobiDB-lite"/>
    </source>
</evidence>
<evidence type="ECO:0000256" key="1">
    <source>
        <dbReference type="ARBA" id="ARBA00010641"/>
    </source>
</evidence>
<dbReference type="NCBIfam" id="TIGR02937">
    <property type="entry name" value="sigma70-ECF"/>
    <property type="match status" value="1"/>
</dbReference>
<dbReference type="InterPro" id="IPR013249">
    <property type="entry name" value="RNA_pol_sigma70_r4_t2"/>
</dbReference>
<dbReference type="PANTHER" id="PTHR43133">
    <property type="entry name" value="RNA POLYMERASE ECF-TYPE SIGMA FACTO"/>
    <property type="match status" value="1"/>
</dbReference>
<dbReference type="InterPro" id="IPR013325">
    <property type="entry name" value="RNA_pol_sigma_r2"/>
</dbReference>
<proteinExistence type="inferred from homology"/>
<dbReference type="Pfam" id="PF04542">
    <property type="entry name" value="Sigma70_r2"/>
    <property type="match status" value="1"/>
</dbReference>
<dbReference type="SUPFAM" id="SSF88946">
    <property type="entry name" value="Sigma2 domain of RNA polymerase sigma factors"/>
    <property type="match status" value="1"/>
</dbReference>